<reference evidence="2 3" key="1">
    <citation type="submission" date="2018-05" db="EMBL/GenBank/DDBJ databases">
        <authorList>
            <person name="Goeker M."/>
            <person name="Huntemann M."/>
            <person name="Clum A."/>
            <person name="Pillay M."/>
            <person name="Palaniappan K."/>
            <person name="Varghese N."/>
            <person name="Mikhailova N."/>
            <person name="Stamatis D."/>
            <person name="Reddy T."/>
            <person name="Daum C."/>
            <person name="Shapiro N."/>
            <person name="Ivanova N."/>
            <person name="Kyrpides N."/>
            <person name="Woyke T."/>
        </authorList>
    </citation>
    <scope>NUCLEOTIDE SEQUENCE [LARGE SCALE GENOMIC DNA]</scope>
    <source>
        <strain evidence="2 3">DSM 26524</strain>
    </source>
</reference>
<sequence length="562" mass="64162">MPDNNSDNSCGKLQLIPVSSLEKIFPDEPCACGSTYEQASMFLNERFSYQLAYYYDGPLLPNVKVTVESPLKPWITIRKTGLVPSEYPCPPLTDDNVLRRVPGLYPDPLYDIPYDFELLPGQWRSLFISVGSGCSLPAGTYPVSVFIHTETGSLLGSSTFTITRLDMHLPPQSLCHTEWFHADCIADWYHTEILSDEHFLLMERYIKTAVTYGCNMILTPLFTPPLDTAVGTERPTVQLVEVRLNDGMYSFNMDLLDKWISMCERAGITYFEFSHLFTQWGAKYAPKIILTSEAGRQQLFGWNTPGDSEEYRSFLSQFLPVLSDFVEKRGLKGRCFIHVSDEPQTEQGHLPSYQKAKAIVDAFRGCLPVMDALSSYSLYKQCKVDYPVCATDSIQPFLENHAENLWCYYCSAQFRDVSNRFFCMPTARIRILGMQMYKYNIHGFLHWGYNFWYSELSRYPVNPYMVTDASRRYPSGDAFLVYPGENGPVPSLRLEAMGEAIQDMRALYLLESLTSREAALKFLEEGLEAPLTFSSYPADSKWLLDKRAALNRRILEASQRNS</sequence>
<dbReference type="AlphaFoldDB" id="A0AB73T4D9"/>
<dbReference type="Proteomes" id="UP000245412">
    <property type="component" value="Unassembled WGS sequence"/>
</dbReference>
<dbReference type="RefSeq" id="WP_109626046.1">
    <property type="nucleotide sequence ID" value="NZ_JANKBI010000003.1"/>
</dbReference>
<accession>A0AB73T4D9</accession>
<evidence type="ECO:0000259" key="1">
    <source>
        <dbReference type="Pfam" id="PF13320"/>
    </source>
</evidence>
<gene>
    <name evidence="2" type="ORF">C7383_1058</name>
</gene>
<dbReference type="EMBL" id="QGGY01000005">
    <property type="protein sequence ID" value="PWJ75975.1"/>
    <property type="molecule type" value="Genomic_DNA"/>
</dbReference>
<dbReference type="Pfam" id="PF13320">
    <property type="entry name" value="GH123_cat"/>
    <property type="match status" value="1"/>
</dbReference>
<comment type="caution">
    <text evidence="2">The sequence shown here is derived from an EMBL/GenBank/DDBJ whole genome shotgun (WGS) entry which is preliminary data.</text>
</comment>
<dbReference type="InterPro" id="IPR025150">
    <property type="entry name" value="GH123_cat"/>
</dbReference>
<keyword evidence="3" id="KW-1185">Reference proteome</keyword>
<organism evidence="2 3">
    <name type="scientific">Murimonas intestini</name>
    <dbReference type="NCBI Taxonomy" id="1337051"/>
    <lineage>
        <taxon>Bacteria</taxon>
        <taxon>Bacillati</taxon>
        <taxon>Bacillota</taxon>
        <taxon>Clostridia</taxon>
        <taxon>Lachnospirales</taxon>
        <taxon>Lachnospiraceae</taxon>
        <taxon>Murimonas</taxon>
    </lineage>
</organism>
<name>A0AB73T4D9_9FIRM</name>
<evidence type="ECO:0000313" key="2">
    <source>
        <dbReference type="EMBL" id="PWJ75975.1"/>
    </source>
</evidence>
<protein>
    <submittedName>
        <fullName evidence="2">Uncharacterized protein DUF4091</fullName>
    </submittedName>
</protein>
<evidence type="ECO:0000313" key="3">
    <source>
        <dbReference type="Proteomes" id="UP000245412"/>
    </source>
</evidence>
<feature type="domain" description="Glycoside hydrolase 123 catalytic" evidence="1">
    <location>
        <begin position="179"/>
        <end position="509"/>
    </location>
</feature>
<proteinExistence type="predicted"/>